<name>A0A438D3H0_VITVI</name>
<accession>A0A438D3H0</accession>
<dbReference type="EMBL" id="QGNW01001815">
    <property type="protein sequence ID" value="RVW30030.1"/>
    <property type="molecule type" value="Genomic_DNA"/>
</dbReference>
<evidence type="ECO:0000256" key="1">
    <source>
        <dbReference type="SAM" id="Coils"/>
    </source>
</evidence>
<comment type="caution">
    <text evidence="2">The sequence shown here is derived from an EMBL/GenBank/DDBJ whole genome shotgun (WGS) entry which is preliminary data.</text>
</comment>
<organism evidence="2 3">
    <name type="scientific">Vitis vinifera</name>
    <name type="common">Grape</name>
    <dbReference type="NCBI Taxonomy" id="29760"/>
    <lineage>
        <taxon>Eukaryota</taxon>
        <taxon>Viridiplantae</taxon>
        <taxon>Streptophyta</taxon>
        <taxon>Embryophyta</taxon>
        <taxon>Tracheophyta</taxon>
        <taxon>Spermatophyta</taxon>
        <taxon>Magnoliopsida</taxon>
        <taxon>eudicotyledons</taxon>
        <taxon>Gunneridae</taxon>
        <taxon>Pentapetalae</taxon>
        <taxon>rosids</taxon>
        <taxon>Vitales</taxon>
        <taxon>Vitaceae</taxon>
        <taxon>Viteae</taxon>
        <taxon>Vitis</taxon>
    </lineage>
</organism>
<dbReference type="AlphaFoldDB" id="A0A438D3H0"/>
<sequence length="151" mass="17970">MTVDIRAWLQSRHSKGSMSGSHMEEISMQTHKREIEPTARGNDMEKGMKDLREQMQDLREEVLVSQVQLVSHEEFVFFQEKAMATQEASRAIALTDEPTKVRTATLYLIDTTTLWWRWRFADLEKDISTIETWENFKREIKRQFYPKDRLT</sequence>
<feature type="coiled-coil region" evidence="1">
    <location>
        <begin position="41"/>
        <end position="68"/>
    </location>
</feature>
<proteinExistence type="predicted"/>
<protein>
    <recommendedName>
        <fullName evidence="4">Retrotransposon gag domain-containing protein</fullName>
    </recommendedName>
</protein>
<evidence type="ECO:0008006" key="4">
    <source>
        <dbReference type="Google" id="ProtNLM"/>
    </source>
</evidence>
<dbReference type="Proteomes" id="UP000288805">
    <property type="component" value="Unassembled WGS sequence"/>
</dbReference>
<reference evidence="2 3" key="1">
    <citation type="journal article" date="2018" name="PLoS Genet.">
        <title>Population sequencing reveals clonal diversity and ancestral inbreeding in the grapevine cultivar Chardonnay.</title>
        <authorList>
            <person name="Roach M.J."/>
            <person name="Johnson D.L."/>
            <person name="Bohlmann J."/>
            <person name="van Vuuren H.J."/>
            <person name="Jones S.J."/>
            <person name="Pretorius I.S."/>
            <person name="Schmidt S.A."/>
            <person name="Borneman A.R."/>
        </authorList>
    </citation>
    <scope>NUCLEOTIDE SEQUENCE [LARGE SCALE GENOMIC DNA]</scope>
    <source>
        <strain evidence="3">cv. Chardonnay</strain>
        <tissue evidence="2">Leaf</tissue>
    </source>
</reference>
<keyword evidence="1" id="KW-0175">Coiled coil</keyword>
<evidence type="ECO:0000313" key="3">
    <source>
        <dbReference type="Proteomes" id="UP000288805"/>
    </source>
</evidence>
<evidence type="ECO:0000313" key="2">
    <source>
        <dbReference type="EMBL" id="RVW30030.1"/>
    </source>
</evidence>
<gene>
    <name evidence="2" type="ORF">CK203_104572</name>
</gene>